<reference evidence="2 3" key="1">
    <citation type="journal article" date="2022" name="Nat. Ecol. Evol.">
        <title>A masculinizing supergene underlies an exaggerated male reproductive morph in a spider.</title>
        <authorList>
            <person name="Hendrickx F."/>
            <person name="De Corte Z."/>
            <person name="Sonet G."/>
            <person name="Van Belleghem S.M."/>
            <person name="Kostlbacher S."/>
            <person name="Vangestel C."/>
        </authorList>
    </citation>
    <scope>NUCLEOTIDE SEQUENCE [LARGE SCALE GENOMIC DNA]</scope>
    <source>
        <strain evidence="2">W744_W776</strain>
    </source>
</reference>
<evidence type="ECO:0000256" key="1">
    <source>
        <dbReference type="SAM" id="MobiDB-lite"/>
    </source>
</evidence>
<gene>
    <name evidence="2" type="ORF">JTE90_026650</name>
</gene>
<sequence length="169" mass="19051">MAPRCVKCAGEHLTVQCTKKDEDKPICCNCNGPHPASWRGCKMFPKPIYRNNRNQTNSTNFQRAKPETSEPNTNSKRYNYKRTANRINPQNSIENFPGLPNRPPNAPAWGHNNPNNFPTTDSTFNIPNIDVQNQNQLLTALIGTITKLNARMDEMSATIIQLSQKVLAK</sequence>
<feature type="compositionally biased region" description="Polar residues" evidence="1">
    <location>
        <begin position="51"/>
        <end position="62"/>
    </location>
</feature>
<accession>A0AAV6U1F1</accession>
<feature type="region of interest" description="Disordered" evidence="1">
    <location>
        <begin position="49"/>
        <end position="76"/>
    </location>
</feature>
<evidence type="ECO:0000313" key="3">
    <source>
        <dbReference type="Proteomes" id="UP000827092"/>
    </source>
</evidence>
<dbReference type="AlphaFoldDB" id="A0AAV6U1F1"/>
<dbReference type="Proteomes" id="UP000827092">
    <property type="component" value="Unassembled WGS sequence"/>
</dbReference>
<dbReference type="EMBL" id="JAFNEN010000741">
    <property type="protein sequence ID" value="KAG8177869.1"/>
    <property type="molecule type" value="Genomic_DNA"/>
</dbReference>
<organism evidence="2 3">
    <name type="scientific">Oedothorax gibbosus</name>
    <dbReference type="NCBI Taxonomy" id="931172"/>
    <lineage>
        <taxon>Eukaryota</taxon>
        <taxon>Metazoa</taxon>
        <taxon>Ecdysozoa</taxon>
        <taxon>Arthropoda</taxon>
        <taxon>Chelicerata</taxon>
        <taxon>Arachnida</taxon>
        <taxon>Araneae</taxon>
        <taxon>Araneomorphae</taxon>
        <taxon>Entelegynae</taxon>
        <taxon>Araneoidea</taxon>
        <taxon>Linyphiidae</taxon>
        <taxon>Erigoninae</taxon>
        <taxon>Oedothorax</taxon>
    </lineage>
</organism>
<evidence type="ECO:0000313" key="2">
    <source>
        <dbReference type="EMBL" id="KAG8177869.1"/>
    </source>
</evidence>
<protein>
    <submittedName>
        <fullName evidence="2">Uncharacterized protein</fullName>
    </submittedName>
</protein>
<proteinExistence type="predicted"/>
<keyword evidence="3" id="KW-1185">Reference proteome</keyword>
<name>A0AAV6U1F1_9ARAC</name>
<comment type="caution">
    <text evidence="2">The sequence shown here is derived from an EMBL/GenBank/DDBJ whole genome shotgun (WGS) entry which is preliminary data.</text>
</comment>